<dbReference type="GO" id="GO:0005829">
    <property type="term" value="C:cytosol"/>
    <property type="evidence" value="ECO:0007669"/>
    <property type="project" value="TreeGrafter"/>
</dbReference>
<dbReference type="PANTHER" id="PTHR47396:SF1">
    <property type="entry name" value="ATP-DEPENDENT HELICASE IRC3-RELATED"/>
    <property type="match status" value="1"/>
</dbReference>
<dbReference type="InterPro" id="IPR027417">
    <property type="entry name" value="P-loop_NTPase"/>
</dbReference>
<gene>
    <name evidence="3" type="ORF">METZ01_LOCUS116917</name>
</gene>
<dbReference type="InterPro" id="IPR049409">
    <property type="entry name" value="UvsW_N"/>
</dbReference>
<accession>A0A381XIE5</accession>
<dbReference type="GO" id="GO:0016787">
    <property type="term" value="F:hydrolase activity"/>
    <property type="evidence" value="ECO:0007669"/>
    <property type="project" value="InterPro"/>
</dbReference>
<organism evidence="3">
    <name type="scientific">marine metagenome</name>
    <dbReference type="NCBI Taxonomy" id="408172"/>
    <lineage>
        <taxon>unclassified sequences</taxon>
        <taxon>metagenomes</taxon>
        <taxon>ecological metagenomes</taxon>
    </lineage>
</organism>
<dbReference type="SUPFAM" id="SSF52540">
    <property type="entry name" value="P-loop containing nucleoside triphosphate hydrolases"/>
    <property type="match status" value="2"/>
</dbReference>
<dbReference type="Gene3D" id="3.30.780.20">
    <property type="match status" value="1"/>
</dbReference>
<protein>
    <recommendedName>
        <fullName evidence="4">Helicase ATP-binding domain-containing protein</fullName>
    </recommendedName>
</protein>
<evidence type="ECO:0000259" key="2">
    <source>
        <dbReference type="PROSITE" id="PS51194"/>
    </source>
</evidence>
<reference evidence="3" key="1">
    <citation type="submission" date="2018-05" db="EMBL/GenBank/DDBJ databases">
        <authorList>
            <person name="Lanie J.A."/>
            <person name="Ng W.-L."/>
            <person name="Kazmierczak K.M."/>
            <person name="Andrzejewski T.M."/>
            <person name="Davidsen T.M."/>
            <person name="Wayne K.J."/>
            <person name="Tettelin H."/>
            <person name="Glass J.I."/>
            <person name="Rusch D."/>
            <person name="Podicherti R."/>
            <person name="Tsui H.-C.T."/>
            <person name="Winkler M.E."/>
        </authorList>
    </citation>
    <scope>NUCLEOTIDE SEQUENCE</scope>
</reference>
<feature type="domain" description="Helicase ATP-binding" evidence="1">
    <location>
        <begin position="119"/>
        <end position="277"/>
    </location>
</feature>
<name>A0A381XIE5_9ZZZZ</name>
<dbReference type="InterPro" id="IPR050742">
    <property type="entry name" value="Helicase_Restrict-Modif_Enz"/>
</dbReference>
<proteinExistence type="predicted"/>
<evidence type="ECO:0000259" key="1">
    <source>
        <dbReference type="PROSITE" id="PS51192"/>
    </source>
</evidence>
<dbReference type="Pfam" id="PF04851">
    <property type="entry name" value="ResIII"/>
    <property type="match status" value="1"/>
</dbReference>
<dbReference type="PANTHER" id="PTHR47396">
    <property type="entry name" value="TYPE I RESTRICTION ENZYME ECOKI R PROTEIN"/>
    <property type="match status" value="1"/>
</dbReference>
<dbReference type="Gene3D" id="3.40.50.300">
    <property type="entry name" value="P-loop containing nucleotide triphosphate hydrolases"/>
    <property type="match status" value="2"/>
</dbReference>
<dbReference type="EMBL" id="UINC01015166">
    <property type="protein sequence ID" value="SVA64063.1"/>
    <property type="molecule type" value="Genomic_DNA"/>
</dbReference>
<evidence type="ECO:0000313" key="3">
    <source>
        <dbReference type="EMBL" id="SVA64063.1"/>
    </source>
</evidence>
<dbReference type="PROSITE" id="PS51192">
    <property type="entry name" value="HELICASE_ATP_BIND_1"/>
    <property type="match status" value="1"/>
</dbReference>
<evidence type="ECO:0008006" key="4">
    <source>
        <dbReference type="Google" id="ProtNLM"/>
    </source>
</evidence>
<dbReference type="InterPro" id="IPR001650">
    <property type="entry name" value="Helicase_C-like"/>
</dbReference>
<dbReference type="GO" id="GO:0003677">
    <property type="term" value="F:DNA binding"/>
    <property type="evidence" value="ECO:0007669"/>
    <property type="project" value="InterPro"/>
</dbReference>
<dbReference type="SMART" id="SM00490">
    <property type="entry name" value="HELICc"/>
    <property type="match status" value="1"/>
</dbReference>
<feature type="domain" description="Helicase C-terminal" evidence="2">
    <location>
        <begin position="332"/>
        <end position="489"/>
    </location>
</feature>
<dbReference type="InterPro" id="IPR006935">
    <property type="entry name" value="Helicase/UvrB_N"/>
</dbReference>
<dbReference type="InterPro" id="IPR049430">
    <property type="entry name" value="UvsW_N_sf"/>
</dbReference>
<sequence length="492" mass="57152">METLILEKKDEVYLTVDADPSIQREISEFFTFYVPGYKFMPQFRNRMWDGKIRLFSQKYKEIYFGLFPYIKSFADERGYKVVCGENVEINNKVNKEIVEKFANSLGQSFKVRDYQVDAIHHSLRFNRTLLLSPTASGKSFIIYALIRYYTHLLKDNPKNRCLLIVPTTSLVEQMYTDFESYGWNVDKNCHRLYSGYSNVTDKKVLISTWQSLYRLPKEYFDQFGVVFGDEAHLFKAKSLTEIMTKLIDCKYRIGLTGTLDGALTHKLVLEGLFGAVNKVTSTKKLIDKKQLSNLAVRCLILKHTEENAKIVSKGKYQDEIDYLVSSKSRQNFIRNLAIKLKGNTLVLFQLVEKHGKNLYKLIYEKADENRKVFYIFGGVEAEERESIRGIVEKENNAIIVASYGTFSTGINIKNLHNIIFASPSKSRIRNLQSIGRGLRLGDNKINAALYDIADDLTYKSKENFTLKHFQERINIYTEEEFDYEIHNIQLKE</sequence>
<dbReference type="InterPro" id="IPR014001">
    <property type="entry name" value="Helicase_ATP-bd"/>
</dbReference>
<dbReference type="PROSITE" id="PS51194">
    <property type="entry name" value="HELICASE_CTER"/>
    <property type="match status" value="1"/>
</dbReference>
<dbReference type="SMART" id="SM00487">
    <property type="entry name" value="DEXDc"/>
    <property type="match status" value="1"/>
</dbReference>
<dbReference type="AlphaFoldDB" id="A0A381XIE5"/>
<dbReference type="Pfam" id="PF00271">
    <property type="entry name" value="Helicase_C"/>
    <property type="match status" value="1"/>
</dbReference>
<dbReference type="CDD" id="cd17926">
    <property type="entry name" value="DEXHc_RE"/>
    <property type="match status" value="1"/>
</dbReference>
<dbReference type="GO" id="GO:0005524">
    <property type="term" value="F:ATP binding"/>
    <property type="evidence" value="ECO:0007669"/>
    <property type="project" value="InterPro"/>
</dbReference>
<dbReference type="Pfam" id="PF21241">
    <property type="entry name" value="UvsW_N"/>
    <property type="match status" value="1"/>
</dbReference>